<evidence type="ECO:0000313" key="2">
    <source>
        <dbReference type="EMBL" id="MFN1217495.1"/>
    </source>
</evidence>
<dbReference type="InterPro" id="IPR006531">
    <property type="entry name" value="Gp5/Vgr_OB"/>
</dbReference>
<sequence length="561" mass="62409">MLSLKPFFPSETLLKLEFLIDGKNVGLDTLLKDASVNFELNKIPFAKFTFISNQLTTDSKEKLPTDSLVRTSDDKPIEIEVKVSYEKKSVTFFKGIIKSLNKQNDNDQVVTKIECKDIGFKLALPAKVDENNKDKFSDKLKKYTSDAKLKLGSPFDGEYLNETITHNSATVAWDYLVGFLDSVGIMTALRNGEFNGIDLKKKPGKESYVAENGLNVFSFSGKKDPERIKSSVTIETWDIESQEIKKFNSEQKGPKNEQTVKLNQSTYKPATLTRIADVIKEKSNIASVHGKVTTYGNLEAKAGDYIGFSKVNPDVDDQLFLITSEVHTIENGCWKTEYTYGFENEKSFTESTTGGINNSQAQVGQSNSINGLQIGVVTQIEEDPDKQFRVKVRIPILSEKGEGVWARLATLNASEDMGSYFIPNVNDEVIIGCLGNNPDTPVVLGCLYSNKNKMPFPIEKENYIKGFVTKEGTKIIMDDEKKIVEISTKKGNKITISDDAKGITLEDENKNKIVMDDKGITIESSKDFNVKAKGNIQVEGMQNTIKSSAVMELKGSLIKLN</sequence>
<dbReference type="SUPFAM" id="SSF69255">
    <property type="entry name" value="gp5 N-terminal domain-like"/>
    <property type="match status" value="1"/>
</dbReference>
<evidence type="ECO:0000259" key="1">
    <source>
        <dbReference type="Pfam" id="PF04717"/>
    </source>
</evidence>
<feature type="domain" description="Gp5/Type VI secretion system Vgr protein OB-fold" evidence="1">
    <location>
        <begin position="373"/>
        <end position="448"/>
    </location>
</feature>
<comment type="caution">
    <text evidence="2">The sequence shown here is derived from an EMBL/GenBank/DDBJ whole genome shotgun (WGS) entry which is preliminary data.</text>
</comment>
<dbReference type="SUPFAM" id="SSF69349">
    <property type="entry name" value="Phage fibre proteins"/>
    <property type="match status" value="1"/>
</dbReference>
<organism evidence="2 3">
    <name type="scientific">Chryseobacterium kwangjuense</name>
    <dbReference type="NCBI Taxonomy" id="267125"/>
    <lineage>
        <taxon>Bacteria</taxon>
        <taxon>Pseudomonadati</taxon>
        <taxon>Bacteroidota</taxon>
        <taxon>Flavobacteriia</taxon>
        <taxon>Flavobacteriales</taxon>
        <taxon>Weeksellaceae</taxon>
        <taxon>Chryseobacterium group</taxon>
        <taxon>Chryseobacterium</taxon>
    </lineage>
</organism>
<protein>
    <submittedName>
        <fullName evidence="2">Phage baseplate assembly protein V</fullName>
    </submittedName>
</protein>
<gene>
    <name evidence="2" type="ORF">ACKW6Q_11055</name>
</gene>
<dbReference type="Pfam" id="PF04717">
    <property type="entry name" value="Phage_base_V"/>
    <property type="match status" value="1"/>
</dbReference>
<dbReference type="EMBL" id="JBJXVJ010000002">
    <property type="protein sequence ID" value="MFN1217495.1"/>
    <property type="molecule type" value="Genomic_DNA"/>
</dbReference>
<accession>A0ABW9K507</accession>
<dbReference type="Proteomes" id="UP001634154">
    <property type="component" value="Unassembled WGS sequence"/>
</dbReference>
<dbReference type="RefSeq" id="WP_409356712.1">
    <property type="nucleotide sequence ID" value="NZ_JBJXVJ010000002.1"/>
</dbReference>
<evidence type="ECO:0000313" key="3">
    <source>
        <dbReference type="Proteomes" id="UP001634154"/>
    </source>
</evidence>
<dbReference type="Gene3D" id="2.40.50.230">
    <property type="entry name" value="Gp5 N-terminal domain"/>
    <property type="match status" value="1"/>
</dbReference>
<dbReference type="InterPro" id="IPR037026">
    <property type="entry name" value="Vgr_OB-fold_dom_sf"/>
</dbReference>
<reference evidence="2 3" key="1">
    <citation type="submission" date="2024-12" db="EMBL/GenBank/DDBJ databases">
        <title>Draft genome sequence of Chryseobacterium kwangjuense AG447.</title>
        <authorList>
            <person name="Cheptsov V.S."/>
            <person name="Belov A."/>
            <person name="Zavarzina A.G."/>
        </authorList>
    </citation>
    <scope>NUCLEOTIDE SEQUENCE [LARGE SCALE GENOMIC DNA]</scope>
    <source>
        <strain evidence="2 3">AG447</strain>
    </source>
</reference>
<proteinExistence type="predicted"/>
<name>A0ABW9K507_9FLAO</name>
<keyword evidence="3" id="KW-1185">Reference proteome</keyword>